<dbReference type="AlphaFoldDB" id="A0A2U3KDM6"/>
<organism evidence="1 2">
    <name type="scientific">Candidatus Sulfotelmatobacter kueseliae</name>
    <dbReference type="NCBI Taxonomy" id="2042962"/>
    <lineage>
        <taxon>Bacteria</taxon>
        <taxon>Pseudomonadati</taxon>
        <taxon>Acidobacteriota</taxon>
        <taxon>Terriglobia</taxon>
        <taxon>Terriglobales</taxon>
        <taxon>Candidatus Korobacteraceae</taxon>
        <taxon>Candidatus Sulfotelmatobacter</taxon>
    </lineage>
</organism>
<name>A0A2U3KDM6_9BACT</name>
<reference evidence="2" key="1">
    <citation type="submission" date="2018-02" db="EMBL/GenBank/DDBJ databases">
        <authorList>
            <person name="Hausmann B."/>
        </authorList>
    </citation>
    <scope>NUCLEOTIDE SEQUENCE [LARGE SCALE GENOMIC DNA]</scope>
    <source>
        <strain evidence="2">Peat soil MAG SbA1</strain>
    </source>
</reference>
<accession>A0A2U3KDM6</accession>
<evidence type="ECO:0000313" key="1">
    <source>
        <dbReference type="EMBL" id="SPF37772.1"/>
    </source>
</evidence>
<evidence type="ECO:0000313" key="2">
    <source>
        <dbReference type="Proteomes" id="UP000238701"/>
    </source>
</evidence>
<proteinExistence type="predicted"/>
<protein>
    <submittedName>
        <fullName evidence="1">Uncharacterized protein</fullName>
    </submittedName>
</protein>
<gene>
    <name evidence="1" type="ORF">SBA1_1800004</name>
</gene>
<sequence length="75" mass="8533">MRTARNRSHKHFQLDSAKIKRAQKALRAKTETEAIERALDLAIAEHERNQLVLEATERFVKSGIDIKDAYGTLGD</sequence>
<dbReference type="Proteomes" id="UP000238701">
    <property type="component" value="Unassembled WGS sequence"/>
</dbReference>
<dbReference type="EMBL" id="OMOD01000091">
    <property type="protein sequence ID" value="SPF37772.1"/>
    <property type="molecule type" value="Genomic_DNA"/>
</dbReference>